<feature type="domain" description="Large ribosomal subunit protein bL12 C-terminal" evidence="2">
    <location>
        <begin position="68"/>
        <end position="103"/>
    </location>
</feature>
<proteinExistence type="predicted"/>
<accession>A0A6I4W122</accession>
<dbReference type="EMBL" id="WUUL01000007">
    <property type="protein sequence ID" value="MXQ54404.1"/>
    <property type="molecule type" value="Genomic_DNA"/>
</dbReference>
<gene>
    <name evidence="3" type="ORF">GSM42_11910</name>
</gene>
<dbReference type="Pfam" id="PF00542">
    <property type="entry name" value="Ribosomal_L12"/>
    <property type="match status" value="1"/>
</dbReference>
<dbReference type="InterPro" id="IPR014719">
    <property type="entry name" value="Ribosomal_bL12_C/ClpS-like"/>
</dbReference>
<evidence type="ECO:0000313" key="3">
    <source>
        <dbReference type="EMBL" id="MXQ54404.1"/>
    </source>
</evidence>
<dbReference type="Gene3D" id="3.30.1390.10">
    <property type="match status" value="1"/>
</dbReference>
<dbReference type="InterPro" id="IPR013823">
    <property type="entry name" value="Ribosomal_bL12_C"/>
</dbReference>
<name>A0A6I4W122_9BACL</name>
<reference evidence="3 4" key="1">
    <citation type="submission" date="2019-12" db="EMBL/GenBank/DDBJ databases">
        <title>Whole-genome analyses of novel actinobacteria.</title>
        <authorList>
            <person name="Sahin N."/>
            <person name="Saygin H."/>
        </authorList>
    </citation>
    <scope>NUCLEOTIDE SEQUENCE [LARGE SCALE GENOMIC DNA]</scope>
    <source>
        <strain evidence="3 4">KC615</strain>
    </source>
</reference>
<dbReference type="Proteomes" id="UP000430692">
    <property type="component" value="Unassembled WGS sequence"/>
</dbReference>
<dbReference type="GO" id="GO:0005840">
    <property type="term" value="C:ribosome"/>
    <property type="evidence" value="ECO:0007669"/>
    <property type="project" value="UniProtKB-KW"/>
</dbReference>
<sequence>MNTWIIILPFVFCVIIMVAIILSIGRRHNVHHLEQRLNHMEHLLRLIAEKMEIELDKISPKDREIVKLAEQGKKIAAIKRARYIYGFGLKEAKEYVEKLERMVHR</sequence>
<keyword evidence="4" id="KW-1185">Reference proteome</keyword>
<dbReference type="SUPFAM" id="SSF54736">
    <property type="entry name" value="ClpS-like"/>
    <property type="match status" value="1"/>
</dbReference>
<dbReference type="RefSeq" id="WP_160801762.1">
    <property type="nucleotide sequence ID" value="NZ_WUUL01000007.1"/>
</dbReference>
<organism evidence="3 4">
    <name type="scientific">Shimazuella alba</name>
    <dbReference type="NCBI Taxonomy" id="2690964"/>
    <lineage>
        <taxon>Bacteria</taxon>
        <taxon>Bacillati</taxon>
        <taxon>Bacillota</taxon>
        <taxon>Bacilli</taxon>
        <taxon>Bacillales</taxon>
        <taxon>Thermoactinomycetaceae</taxon>
        <taxon>Shimazuella</taxon>
    </lineage>
</organism>
<feature type="transmembrane region" description="Helical" evidence="1">
    <location>
        <begin position="6"/>
        <end position="25"/>
    </location>
</feature>
<keyword evidence="1" id="KW-0812">Transmembrane</keyword>
<dbReference type="GO" id="GO:0003735">
    <property type="term" value="F:structural constituent of ribosome"/>
    <property type="evidence" value="ECO:0007669"/>
    <property type="project" value="InterPro"/>
</dbReference>
<evidence type="ECO:0000256" key="1">
    <source>
        <dbReference type="SAM" id="Phobius"/>
    </source>
</evidence>
<keyword evidence="3" id="KW-0689">Ribosomal protein</keyword>
<comment type="caution">
    <text evidence="3">The sequence shown here is derived from an EMBL/GenBank/DDBJ whole genome shotgun (WGS) entry which is preliminary data.</text>
</comment>
<keyword evidence="1" id="KW-1133">Transmembrane helix</keyword>
<keyword evidence="3" id="KW-0687">Ribonucleoprotein</keyword>
<evidence type="ECO:0000259" key="2">
    <source>
        <dbReference type="Pfam" id="PF00542"/>
    </source>
</evidence>
<evidence type="ECO:0000313" key="4">
    <source>
        <dbReference type="Proteomes" id="UP000430692"/>
    </source>
</evidence>
<dbReference type="GO" id="GO:0006412">
    <property type="term" value="P:translation"/>
    <property type="evidence" value="ECO:0007669"/>
    <property type="project" value="InterPro"/>
</dbReference>
<keyword evidence="1" id="KW-0472">Membrane</keyword>
<dbReference type="AlphaFoldDB" id="A0A6I4W122"/>
<protein>
    <submittedName>
        <fullName evidence="3">50S ribosomal protein L7/L12</fullName>
    </submittedName>
</protein>